<evidence type="ECO:0000313" key="1">
    <source>
        <dbReference type="EMBL" id="QHA33837.1"/>
    </source>
</evidence>
<name>A0A6B9KU51_9VIRU</name>
<keyword evidence="1" id="KW-0378">Hydrolase</keyword>
<dbReference type="RefSeq" id="YP_010840146.1">
    <property type="nucleotide sequence ID" value="NC_078452.1"/>
</dbReference>
<dbReference type="GO" id="GO:0008233">
    <property type="term" value="F:peptidase activity"/>
    <property type="evidence" value="ECO:0007669"/>
    <property type="project" value="UniProtKB-KW"/>
</dbReference>
<accession>A0A6B9KU51</accession>
<protein>
    <submittedName>
        <fullName evidence="1">Putative protease</fullName>
    </submittedName>
</protein>
<keyword evidence="2" id="KW-1185">Reference proteome</keyword>
<keyword evidence="1" id="KW-0645">Protease</keyword>
<dbReference type="GO" id="GO:0006508">
    <property type="term" value="P:proteolysis"/>
    <property type="evidence" value="ECO:0007669"/>
    <property type="project" value="UniProtKB-KW"/>
</dbReference>
<dbReference type="EMBL" id="MN661048">
    <property type="protein sequence ID" value="QHA33837.1"/>
    <property type="molecule type" value="Genomic_RNA"/>
</dbReference>
<sequence>MVINKSHADHMANRDKVEMHTKKINEYQLGELKTTDFTGKPAGEAAVSGIKIVNEAGITRDHTQSLSQSEAQVKRRTFGNKAELVKCKIGEIISHESNAISKDRGDDIPPREKCKDDGNEALVGTKHVGGEKNGFTRKRSTLVQKGGSRKSLGLQILNELSKSNSTKGINNPDDFDFLLWKGEPKALVTSVHFAQLLNFKGIEGNLNVQVSTVLEDNSNSANVLSFNQTLAYEMFRPEKYHVNFLPNVECKAGAKADMVKVVGQNEHVMGLSENVASKSIGTELVLLTGKALTKMNAIRSTPVDLRRLAVKAMLLKYQLTLIHAMDSAEMEFQARTIVYNVEAKKTASAVLDFPDKDMIIDVGRLSEDQIKLLLVLCSEWPSQKIMKGKQADIYSLIHVGSENFSLYDGQGRSGEIRVEGIMSTPKEYWSQVVQLFMNLGGLNDLVAVIRDNRGLAPILTYNACIHQDHLMVVGQYPMSKCYYGINVVEPADKHYIAPTILESSTMVLLVDQLMLSMYLNNVVYLCESLGFGSKTIFRKYDVGQNTKFADVLSCHNLTSVLPNSTVGPYLMPWLAPMGRVAKSCIKVIVHMANTMRNSRAEKLVCCALNYMVPTCMTVSSYSLIKNTQRVFLAELMGFNSDLGVGAELAKLTNWYNAISGNCIPKHGISILGTKHLGSDTEMVNAIFKNKGDYSIKRIVAITPYIPQKTNGSTLRKTFFYNPGYLEVQGKEVEPSFKVAYKTNSFAIKTKSNEPNSPCSTSTPELINVPNTKPAIEEKVEVVRPPPQTQSPQQDGVCTMLRSHLYTPYSIPTSGGNCGIDALVHCEPGIDKAEGLGLLGLTPEDGCWLSGDELAQIANAHGKDLIVYKPEGYSEYYKFTEASRPAVSLYFADHHYQPVKVDKTKNKLTKAVVAQLSPMGQDKESKLNMAKKIKAAQVLRGLKPRNIDVT</sequence>
<proteinExistence type="predicted"/>
<organism evidence="1 2">
    <name type="scientific">Salado virus</name>
    <dbReference type="NCBI Taxonomy" id="2689364"/>
    <lineage>
        <taxon>Viruses</taxon>
        <taxon>Riboviria</taxon>
        <taxon>Orthornavirae</taxon>
        <taxon>Duplornaviricota</taxon>
        <taxon>Chrymotiviricetes</taxon>
        <taxon>Ghabrivirales</taxon>
        <taxon>Alphatotivirineae</taxon>
        <taxon>Chrysoviridae</taxon>
        <taxon>Alphachrysovirus</taxon>
        <taxon>Alphachrysovirus saladoense</taxon>
    </lineage>
</organism>
<dbReference type="Proteomes" id="UP000680843">
    <property type="component" value="Genome"/>
</dbReference>
<reference evidence="1" key="1">
    <citation type="submission" date="2019-10" db="EMBL/GenBank/DDBJ databases">
        <authorList>
            <person name="Nitsche A."/>
            <person name="Hankeln T."/>
            <person name="Acosta O."/>
            <person name="Velez I.D."/>
            <person name="Schiemann D.J."/>
        </authorList>
    </citation>
    <scope>NUCLEOTIDE SEQUENCE</scope>
    <source>
        <strain evidence="1">Wy 1731-12</strain>
    </source>
</reference>
<evidence type="ECO:0000313" key="2">
    <source>
        <dbReference type="Proteomes" id="UP000680843"/>
    </source>
</evidence>
<dbReference type="KEGG" id="vg:80550705"/>
<dbReference type="GeneID" id="80550705"/>